<dbReference type="InterPro" id="IPR015590">
    <property type="entry name" value="Aldehyde_DH_dom"/>
</dbReference>
<dbReference type="PROSITE" id="PS00070">
    <property type="entry name" value="ALDEHYDE_DEHYDR_CYS"/>
    <property type="match status" value="1"/>
</dbReference>
<dbReference type="Pfam" id="PF00171">
    <property type="entry name" value="Aldedh"/>
    <property type="match status" value="1"/>
</dbReference>
<dbReference type="PROSITE" id="PS00687">
    <property type="entry name" value="ALDEHYDE_DEHYDR_GLU"/>
    <property type="match status" value="1"/>
</dbReference>
<feature type="domain" description="Aldehyde dehydrogenase" evidence="5">
    <location>
        <begin position="30"/>
        <end position="492"/>
    </location>
</feature>
<dbReference type="FunFam" id="3.40.605.10:FF:000026">
    <property type="entry name" value="Aldehyde dehydrogenase, putative"/>
    <property type="match status" value="1"/>
</dbReference>
<dbReference type="GO" id="GO:0019413">
    <property type="term" value="P:acetate biosynthetic process"/>
    <property type="evidence" value="ECO:0007669"/>
    <property type="project" value="UniProtKB-ARBA"/>
</dbReference>
<sequence length="500" mass="54331">MPSQFVKEFDTPAYKGKVTVNTGVFINNEWRDGSDNTTIDLINPTNGQAYAKISEGTAKDVDLAVEAAQKAFDTTWGLKTPGLARGELMWKLAFAMEEIQDELAALEVLDNGKTFKDAKSIDVAAAIGCIKYYAGWADKNMGQQIETHEGKFAYTRHEPIGVVGQIIPWNFPLLMWSWKIGPALATGNVIVMKPSELTPLSALRCCDLIKKVGFPPGVINVVTGYGQTVGNAISTHMKIDKVAFTGSTLVGRKIMEGAAKSNLKKVTLELGGKSPNIIFDDADIDTAVGWASHGIYWNHGQACCAGSRIFVQEGIYDKFLTAFAKKAQSIQIGDPFGPETEQGPQVSEMQYDRIMDYISSGKEEGATVHTGGERHGSEGYFIKPTIFTDTHPDMRIVKEEIFGPVGVVIKFKDVADMVRQANDTVYGLAAAIFTKDLNTAIETGHALKAGTVWINCINNLDPSVPFGGFKQSGIGRELGQYALANYTNVKAVHVNLSMPI</sequence>
<dbReference type="InterPro" id="IPR016162">
    <property type="entry name" value="Ald_DH_N"/>
</dbReference>
<comment type="similarity">
    <text evidence="1 4">Belongs to the aldehyde dehydrogenase family.</text>
</comment>
<dbReference type="GO" id="GO:0004030">
    <property type="term" value="F:aldehyde dehydrogenase [NAD(P)+] activity"/>
    <property type="evidence" value="ECO:0007669"/>
    <property type="project" value="UniProtKB-ARBA"/>
</dbReference>
<dbReference type="FunFam" id="3.40.605.10:FF:000050">
    <property type="entry name" value="Aldehyde dehydrogenase, mitochondrial"/>
    <property type="match status" value="1"/>
</dbReference>
<dbReference type="InterPro" id="IPR016163">
    <property type="entry name" value="Ald_DH_C"/>
</dbReference>
<evidence type="ECO:0000256" key="1">
    <source>
        <dbReference type="ARBA" id="ARBA00009986"/>
    </source>
</evidence>
<dbReference type="Proteomes" id="UP000305067">
    <property type="component" value="Unassembled WGS sequence"/>
</dbReference>
<dbReference type="FunFam" id="3.40.309.10:FF:000001">
    <property type="entry name" value="Mitochondrial aldehyde dehydrogenase 2"/>
    <property type="match status" value="1"/>
</dbReference>
<evidence type="ECO:0000256" key="2">
    <source>
        <dbReference type="ARBA" id="ARBA00023002"/>
    </source>
</evidence>
<proteinExistence type="inferred from homology"/>
<evidence type="ECO:0000256" key="4">
    <source>
        <dbReference type="RuleBase" id="RU003345"/>
    </source>
</evidence>
<dbReference type="EMBL" id="ML178841">
    <property type="protein sequence ID" value="TFK98163.1"/>
    <property type="molecule type" value="Genomic_DNA"/>
</dbReference>
<dbReference type="Gene3D" id="3.40.309.10">
    <property type="entry name" value="Aldehyde Dehydrogenase, Chain A, domain 2"/>
    <property type="match status" value="1"/>
</dbReference>
<dbReference type="STRING" id="1884261.A0A5C3QIK4"/>
<dbReference type="Gene3D" id="3.40.605.10">
    <property type="entry name" value="Aldehyde Dehydrogenase, Chain A, domain 1"/>
    <property type="match status" value="1"/>
</dbReference>
<dbReference type="SUPFAM" id="SSF53720">
    <property type="entry name" value="ALDH-like"/>
    <property type="match status" value="1"/>
</dbReference>
<accession>A0A5C3QIK4</accession>
<feature type="active site" evidence="3">
    <location>
        <position position="269"/>
    </location>
</feature>
<gene>
    <name evidence="6" type="ORF">BDV98DRAFT_573171</name>
</gene>
<reference evidence="6 7" key="1">
    <citation type="journal article" date="2019" name="Nat. Ecol. Evol.">
        <title>Megaphylogeny resolves global patterns of mushroom evolution.</title>
        <authorList>
            <person name="Varga T."/>
            <person name="Krizsan K."/>
            <person name="Foldi C."/>
            <person name="Dima B."/>
            <person name="Sanchez-Garcia M."/>
            <person name="Sanchez-Ramirez S."/>
            <person name="Szollosi G.J."/>
            <person name="Szarkandi J.G."/>
            <person name="Papp V."/>
            <person name="Albert L."/>
            <person name="Andreopoulos W."/>
            <person name="Angelini C."/>
            <person name="Antonin V."/>
            <person name="Barry K.W."/>
            <person name="Bougher N.L."/>
            <person name="Buchanan P."/>
            <person name="Buyck B."/>
            <person name="Bense V."/>
            <person name="Catcheside P."/>
            <person name="Chovatia M."/>
            <person name="Cooper J."/>
            <person name="Damon W."/>
            <person name="Desjardin D."/>
            <person name="Finy P."/>
            <person name="Geml J."/>
            <person name="Haridas S."/>
            <person name="Hughes K."/>
            <person name="Justo A."/>
            <person name="Karasinski D."/>
            <person name="Kautmanova I."/>
            <person name="Kiss B."/>
            <person name="Kocsube S."/>
            <person name="Kotiranta H."/>
            <person name="LaButti K.M."/>
            <person name="Lechner B.E."/>
            <person name="Liimatainen K."/>
            <person name="Lipzen A."/>
            <person name="Lukacs Z."/>
            <person name="Mihaltcheva S."/>
            <person name="Morgado L.N."/>
            <person name="Niskanen T."/>
            <person name="Noordeloos M.E."/>
            <person name="Ohm R.A."/>
            <person name="Ortiz-Santana B."/>
            <person name="Ovrebo C."/>
            <person name="Racz N."/>
            <person name="Riley R."/>
            <person name="Savchenko A."/>
            <person name="Shiryaev A."/>
            <person name="Soop K."/>
            <person name="Spirin V."/>
            <person name="Szebenyi C."/>
            <person name="Tomsovsky M."/>
            <person name="Tulloss R.E."/>
            <person name="Uehling J."/>
            <person name="Grigoriev I.V."/>
            <person name="Vagvolgyi C."/>
            <person name="Papp T."/>
            <person name="Martin F.M."/>
            <person name="Miettinen O."/>
            <person name="Hibbett D.S."/>
            <person name="Nagy L.G."/>
        </authorList>
    </citation>
    <scope>NUCLEOTIDE SEQUENCE [LARGE SCALE GENOMIC DNA]</scope>
    <source>
        <strain evidence="6 7">CBS 309.79</strain>
    </source>
</reference>
<organism evidence="6 7">
    <name type="scientific">Pterulicium gracile</name>
    <dbReference type="NCBI Taxonomy" id="1884261"/>
    <lineage>
        <taxon>Eukaryota</taxon>
        <taxon>Fungi</taxon>
        <taxon>Dikarya</taxon>
        <taxon>Basidiomycota</taxon>
        <taxon>Agaricomycotina</taxon>
        <taxon>Agaricomycetes</taxon>
        <taxon>Agaricomycetidae</taxon>
        <taxon>Agaricales</taxon>
        <taxon>Pleurotineae</taxon>
        <taxon>Pterulaceae</taxon>
        <taxon>Pterulicium</taxon>
    </lineage>
</organism>
<evidence type="ECO:0000256" key="3">
    <source>
        <dbReference type="PROSITE-ProRule" id="PRU10007"/>
    </source>
</evidence>
<dbReference type="PANTHER" id="PTHR11699">
    <property type="entry name" value="ALDEHYDE DEHYDROGENASE-RELATED"/>
    <property type="match status" value="1"/>
</dbReference>
<protein>
    <submittedName>
        <fullName evidence="6">Aldehyde dehydrogenase</fullName>
    </submittedName>
</protein>
<evidence type="ECO:0000313" key="7">
    <source>
        <dbReference type="Proteomes" id="UP000305067"/>
    </source>
</evidence>
<dbReference type="InterPro" id="IPR016160">
    <property type="entry name" value="Ald_DH_CS_CYS"/>
</dbReference>
<evidence type="ECO:0000259" key="5">
    <source>
        <dbReference type="Pfam" id="PF00171"/>
    </source>
</evidence>
<keyword evidence="7" id="KW-1185">Reference proteome</keyword>
<dbReference type="OrthoDB" id="310895at2759"/>
<dbReference type="InterPro" id="IPR029510">
    <property type="entry name" value="Ald_DH_CS_GLU"/>
</dbReference>
<keyword evidence="2 4" id="KW-0560">Oxidoreductase</keyword>
<dbReference type="AlphaFoldDB" id="A0A5C3QIK4"/>
<evidence type="ECO:0000313" key="6">
    <source>
        <dbReference type="EMBL" id="TFK98163.1"/>
    </source>
</evidence>
<dbReference type="InterPro" id="IPR016161">
    <property type="entry name" value="Ald_DH/histidinol_DH"/>
</dbReference>
<name>A0A5C3QIK4_9AGAR</name>